<feature type="domain" description="HTH arsR-type" evidence="4">
    <location>
        <begin position="1"/>
        <end position="88"/>
    </location>
</feature>
<reference evidence="5 6" key="1">
    <citation type="submission" date="2019-01" db="EMBL/GenBank/DDBJ databases">
        <title>Draft genome sequences of the type strains of six Macrococcus species.</title>
        <authorList>
            <person name="Mazhar S."/>
            <person name="Altermann E."/>
            <person name="Hill C."/>
            <person name="Mcauliffe O."/>
        </authorList>
    </citation>
    <scope>NUCLEOTIDE SEQUENCE [LARGE SCALE GENOMIC DNA]</scope>
    <source>
        <strain evidence="5 6">CCM4809</strain>
    </source>
</reference>
<accession>A0A4V3BEC5</accession>
<keyword evidence="1" id="KW-0805">Transcription regulation</keyword>
<evidence type="ECO:0000313" key="6">
    <source>
        <dbReference type="Proteomes" id="UP000295328"/>
    </source>
</evidence>
<dbReference type="InterPro" id="IPR001845">
    <property type="entry name" value="HTH_ArsR_DNA-bd_dom"/>
</dbReference>
<evidence type="ECO:0000256" key="2">
    <source>
        <dbReference type="ARBA" id="ARBA00023125"/>
    </source>
</evidence>
<dbReference type="InterPro" id="IPR036388">
    <property type="entry name" value="WH-like_DNA-bd_sf"/>
</dbReference>
<dbReference type="Gene3D" id="1.10.10.10">
    <property type="entry name" value="Winged helix-like DNA-binding domain superfamily/Winged helix DNA-binding domain"/>
    <property type="match status" value="1"/>
</dbReference>
<dbReference type="SMART" id="SM00418">
    <property type="entry name" value="HTH_ARSR"/>
    <property type="match status" value="1"/>
</dbReference>
<dbReference type="InterPro" id="IPR036390">
    <property type="entry name" value="WH_DNA-bd_sf"/>
</dbReference>
<keyword evidence="6" id="KW-1185">Reference proteome</keyword>
<dbReference type="PROSITE" id="PS50987">
    <property type="entry name" value="HTH_ARSR_2"/>
    <property type="match status" value="1"/>
</dbReference>
<dbReference type="PRINTS" id="PR00778">
    <property type="entry name" value="HTHARSR"/>
</dbReference>
<dbReference type="Proteomes" id="UP000295328">
    <property type="component" value="Unassembled WGS sequence"/>
</dbReference>
<evidence type="ECO:0000259" key="4">
    <source>
        <dbReference type="PROSITE" id="PS50987"/>
    </source>
</evidence>
<evidence type="ECO:0000313" key="5">
    <source>
        <dbReference type="EMBL" id="TDM02004.1"/>
    </source>
</evidence>
<comment type="caution">
    <text evidence="5">The sequence shown here is derived from an EMBL/GenBank/DDBJ whole genome shotgun (WGS) entry which is preliminary data.</text>
</comment>
<dbReference type="CDD" id="cd00090">
    <property type="entry name" value="HTH_ARSR"/>
    <property type="match status" value="1"/>
</dbReference>
<dbReference type="InterPro" id="IPR051081">
    <property type="entry name" value="HTH_MetalResp_TranReg"/>
</dbReference>
<dbReference type="InterPro" id="IPR011991">
    <property type="entry name" value="ArsR-like_HTH"/>
</dbReference>
<name>A0A4V3BEC5_9STAP</name>
<dbReference type="PANTHER" id="PTHR33154">
    <property type="entry name" value="TRANSCRIPTIONAL REGULATOR, ARSR FAMILY"/>
    <property type="match status" value="1"/>
</dbReference>
<dbReference type="GO" id="GO:0003677">
    <property type="term" value="F:DNA binding"/>
    <property type="evidence" value="ECO:0007669"/>
    <property type="project" value="UniProtKB-KW"/>
</dbReference>
<gene>
    <name evidence="5" type="ORF">ERX37_07305</name>
</gene>
<dbReference type="AlphaFoldDB" id="A0A4V3BEC5"/>
<keyword evidence="3" id="KW-0804">Transcription</keyword>
<evidence type="ECO:0000256" key="3">
    <source>
        <dbReference type="ARBA" id="ARBA00023163"/>
    </source>
</evidence>
<proteinExistence type="predicted"/>
<protein>
    <submittedName>
        <fullName evidence="5">Transcriptional regulator</fullName>
    </submittedName>
</protein>
<dbReference type="GO" id="GO:0003700">
    <property type="term" value="F:DNA-binding transcription factor activity"/>
    <property type="evidence" value="ECO:0007669"/>
    <property type="project" value="InterPro"/>
</dbReference>
<evidence type="ECO:0000256" key="1">
    <source>
        <dbReference type="ARBA" id="ARBA00023015"/>
    </source>
</evidence>
<organism evidence="5 6">
    <name type="scientific">Macrococcus hajekii</name>
    <dbReference type="NCBI Taxonomy" id="198482"/>
    <lineage>
        <taxon>Bacteria</taxon>
        <taxon>Bacillati</taxon>
        <taxon>Bacillota</taxon>
        <taxon>Bacilli</taxon>
        <taxon>Bacillales</taxon>
        <taxon>Staphylococcaceae</taxon>
        <taxon>Macrococcus</taxon>
    </lineage>
</organism>
<dbReference type="PANTHER" id="PTHR33154:SF33">
    <property type="entry name" value="TRANSCRIPTIONAL REPRESSOR SDPR"/>
    <property type="match status" value="1"/>
</dbReference>
<sequence length="88" mass="10128">MAMEIEQMVKIHKALGDRTRYLIMQSVIKNKSICPGMLCEEMQNVASSTMSHHLRLLADSGLIIPEKQGTYIFYRPNQPIVDLFFQDI</sequence>
<keyword evidence="2" id="KW-0238">DNA-binding</keyword>
<dbReference type="SUPFAM" id="SSF46785">
    <property type="entry name" value="Winged helix' DNA-binding domain"/>
    <property type="match status" value="1"/>
</dbReference>
<dbReference type="EMBL" id="SCWE01000002">
    <property type="protein sequence ID" value="TDM02004.1"/>
    <property type="molecule type" value="Genomic_DNA"/>
</dbReference>